<evidence type="ECO:0000256" key="1">
    <source>
        <dbReference type="ARBA" id="ARBA00023239"/>
    </source>
</evidence>
<dbReference type="Pfam" id="PF20741">
    <property type="entry name" value="GKRP-like_C"/>
    <property type="match status" value="1"/>
</dbReference>
<dbReference type="InterPro" id="IPR005488">
    <property type="entry name" value="Etherase_MurQ"/>
</dbReference>
<dbReference type="PANTHER" id="PTHR10088">
    <property type="entry name" value="GLUCOKINASE REGULATORY PROTEIN"/>
    <property type="match status" value="1"/>
</dbReference>
<dbReference type="InterPro" id="IPR046348">
    <property type="entry name" value="SIS_dom_sf"/>
</dbReference>
<evidence type="ECO:0000313" key="5">
    <source>
        <dbReference type="EMBL" id="MFE4106580.1"/>
    </source>
</evidence>
<dbReference type="NCBIfam" id="TIGR00274">
    <property type="entry name" value="N-acetylmuramic acid 6-phosphate etherase"/>
    <property type="match status" value="1"/>
</dbReference>
<comment type="catalytic activity">
    <reaction evidence="3">
        <text>N-acetyl-D-muramate 6-phosphate + H2O = N-acetyl-D-glucosamine 6-phosphate + (R)-lactate</text>
        <dbReference type="Rhea" id="RHEA:26410"/>
        <dbReference type="ChEBI" id="CHEBI:15377"/>
        <dbReference type="ChEBI" id="CHEBI:16004"/>
        <dbReference type="ChEBI" id="CHEBI:57513"/>
        <dbReference type="ChEBI" id="CHEBI:58722"/>
        <dbReference type="EC" id="4.2.1.126"/>
    </reaction>
</comment>
<dbReference type="InterPro" id="IPR040190">
    <property type="entry name" value="MURQ/GCKR"/>
</dbReference>
<comment type="similarity">
    <text evidence="3">Belongs to the GCKR-like family. MurNAc-6-P etherase subfamily.</text>
</comment>
<keyword evidence="2 3" id="KW-0119">Carbohydrate metabolism</keyword>
<dbReference type="NCBIfam" id="NF009222">
    <property type="entry name" value="PRK12570.1"/>
    <property type="match status" value="1"/>
</dbReference>
<sequence length="315" mass="33451">MHQSEMSSTESNSFSDRGHLLTEQVNSASQQLDQLSSLEIVDLCNREDQKTISAIAAAREPLAAAIEMTATALRRGGRLFYVGAGTSGRLGVLDAAECPPTFCTHPDQVQGIIAGGAGALVRSSEALEDIEDDGMEAIAMHKITQRDVVVGITAGGTTPYVHGAIKAARQRGAKTVFIACVPAEQVAAQADVDIRLLVGPEVLAGSTRLKAGTVTKMALNILSTGVMVKLGKVYGNRMIDVSVTNTKLRDRALRILCDLTDLDRATAETWLDKSGQRVKLTLLMYWGQLEVAAAEQVLAAHQGDLRQALASLSLG</sequence>
<reference evidence="5 6" key="1">
    <citation type="submission" date="2024-10" db="EMBL/GenBank/DDBJ databases">
        <authorList>
            <person name="Ratan Roy A."/>
            <person name="Morales Sandoval P.H."/>
            <person name="De Los Santos Villalobos S."/>
            <person name="Chakraborty S."/>
            <person name="Mukherjee J."/>
        </authorList>
    </citation>
    <scope>NUCLEOTIDE SEQUENCE [LARGE SCALE GENOMIC DNA]</scope>
    <source>
        <strain evidence="5 6">S1</strain>
    </source>
</reference>
<comment type="subunit">
    <text evidence="3">Homodimer.</text>
</comment>
<comment type="miscellaneous">
    <text evidence="3">A lyase-type mechanism (elimination/hydration) is suggested for the cleavage of the lactyl ether bond of MurNAc 6-phosphate, with the formation of an alpha,beta-unsaturated aldehyde intermediate with (E)-stereochemistry, followed by the syn addition of water to give product.</text>
</comment>
<feature type="active site" description="Proton donor" evidence="3">
    <location>
        <position position="97"/>
    </location>
</feature>
<dbReference type="GO" id="GO:0016829">
    <property type="term" value="F:lyase activity"/>
    <property type="evidence" value="ECO:0007669"/>
    <property type="project" value="UniProtKB-KW"/>
</dbReference>
<gene>
    <name evidence="3 5" type="primary">murQ</name>
    <name evidence="5" type="ORF">ACFVKH_09850</name>
</gene>
<dbReference type="InterPro" id="IPR005486">
    <property type="entry name" value="Glucokinase_regulatory_CS"/>
</dbReference>
<feature type="domain" description="SIS" evidence="4">
    <location>
        <begin position="69"/>
        <end position="232"/>
    </location>
</feature>
<dbReference type="Gene3D" id="3.40.50.10490">
    <property type="entry name" value="Glucose-6-phosphate isomerase like protein, domain 1"/>
    <property type="match status" value="1"/>
</dbReference>
<keyword evidence="1 3" id="KW-0456">Lyase</keyword>
<comment type="pathway">
    <text evidence="3">Amino-sugar metabolism; N-acetylmuramate degradation.</text>
</comment>
<dbReference type="RefSeq" id="WP_377964480.1">
    <property type="nucleotide sequence ID" value="NZ_JBHZOL010000068.1"/>
</dbReference>
<dbReference type="NCBIfam" id="NF003915">
    <property type="entry name" value="PRK05441.1"/>
    <property type="match status" value="1"/>
</dbReference>
<dbReference type="EC" id="4.2.1.126" evidence="3"/>
<keyword evidence="6" id="KW-1185">Reference proteome</keyword>
<comment type="function">
    <text evidence="3">Specifically catalyzes the cleavage of the D-lactyl ether substituent of MurNAc 6-phosphate, producing GlcNAc 6-phosphate and D-lactate.</text>
</comment>
<organism evidence="5 6">
    <name type="scientific">Almyronema epifaneia S1</name>
    <dbReference type="NCBI Taxonomy" id="2991925"/>
    <lineage>
        <taxon>Bacteria</taxon>
        <taxon>Bacillati</taxon>
        <taxon>Cyanobacteriota</taxon>
        <taxon>Cyanophyceae</taxon>
        <taxon>Nodosilineales</taxon>
        <taxon>Nodosilineaceae</taxon>
        <taxon>Almyronema</taxon>
        <taxon>Almyronema epifaneia</taxon>
    </lineage>
</organism>
<protein>
    <recommendedName>
        <fullName evidence="3">N-acetylmuramic acid 6-phosphate etherase</fullName>
        <shortName evidence="3">MurNAc-6-P etherase</shortName>
        <ecNumber evidence="3">4.2.1.126</ecNumber>
    </recommendedName>
    <alternativeName>
        <fullName evidence="3">N-acetylmuramic acid 6-phosphate hydrolase</fullName>
    </alternativeName>
    <alternativeName>
        <fullName evidence="3">N-acetylmuramic acid 6-phosphate lyase</fullName>
    </alternativeName>
</protein>
<dbReference type="Pfam" id="PF22645">
    <property type="entry name" value="GKRP_SIS_N"/>
    <property type="match status" value="1"/>
</dbReference>
<name>A0ABW6IEG9_9CYAN</name>
<evidence type="ECO:0000313" key="6">
    <source>
        <dbReference type="Proteomes" id="UP001600165"/>
    </source>
</evidence>
<dbReference type="CDD" id="cd05007">
    <property type="entry name" value="SIS_Etherase"/>
    <property type="match status" value="1"/>
</dbReference>
<feature type="active site" evidence="3">
    <location>
        <position position="128"/>
    </location>
</feature>
<dbReference type="EMBL" id="JBHZOL010000068">
    <property type="protein sequence ID" value="MFE4106580.1"/>
    <property type="molecule type" value="Genomic_DNA"/>
</dbReference>
<dbReference type="HAMAP" id="MF_00068">
    <property type="entry name" value="MurQ"/>
    <property type="match status" value="1"/>
</dbReference>
<dbReference type="SUPFAM" id="SSF53697">
    <property type="entry name" value="SIS domain"/>
    <property type="match status" value="1"/>
</dbReference>
<dbReference type="PROSITE" id="PS01272">
    <property type="entry name" value="GCKR"/>
    <property type="match status" value="1"/>
</dbReference>
<evidence type="ECO:0000259" key="4">
    <source>
        <dbReference type="PROSITE" id="PS51464"/>
    </source>
</evidence>
<dbReference type="Proteomes" id="UP001600165">
    <property type="component" value="Unassembled WGS sequence"/>
</dbReference>
<dbReference type="PANTHER" id="PTHR10088:SF4">
    <property type="entry name" value="GLUCOKINASE REGULATORY PROTEIN"/>
    <property type="match status" value="1"/>
</dbReference>
<comment type="caution">
    <text evidence="5">The sequence shown here is derived from an EMBL/GenBank/DDBJ whole genome shotgun (WGS) entry which is preliminary data.</text>
</comment>
<dbReference type="InterPro" id="IPR001347">
    <property type="entry name" value="SIS_dom"/>
</dbReference>
<proteinExistence type="inferred from homology"/>
<evidence type="ECO:0000256" key="3">
    <source>
        <dbReference type="HAMAP-Rule" id="MF_00068"/>
    </source>
</evidence>
<accession>A0ABW6IEG9</accession>
<evidence type="ECO:0000256" key="2">
    <source>
        <dbReference type="ARBA" id="ARBA00023277"/>
    </source>
</evidence>
<dbReference type="Gene3D" id="1.10.8.1080">
    <property type="match status" value="1"/>
</dbReference>
<dbReference type="PROSITE" id="PS51464">
    <property type="entry name" value="SIS"/>
    <property type="match status" value="1"/>
</dbReference>